<dbReference type="Proteomes" id="UP001500449">
    <property type="component" value="Unassembled WGS sequence"/>
</dbReference>
<keyword evidence="4 5" id="KW-0732">Signal</keyword>
<dbReference type="RefSeq" id="WP_344411744.1">
    <property type="nucleotide sequence ID" value="NZ_BAAAQK010000001.1"/>
</dbReference>
<proteinExistence type="inferred from homology"/>
<sequence>MRQHTTRRRVTSLVAGLLGAALALTGCASGSQAPSTAQPAAPSAAADAPVTLTTAYGDITVPKKPERIVALAGRHVELLNLLGEKPVAWADYLTTAAEVPEYYPWMKGTYTTDPDPKLFTADYLPAPEAIAALKPDLILTTIWQTDEPTYAQLSKIAPTYVGTAKGTNTSWQDDLTSLAKLTRHDTSIVAKTQTQYNSTFAAAAAKLPALKGKSFFIAALGEGDQLWLTEYAAAPLVALGLKPGPGQPTSGAEAANAPKYTLENADKLTADVVIVATEHRDPTGAFKAKLQADPRVKALPAAQNNALIYLDSTQWGAVNGGSAASEEWWLAGILPTLEKAK</sequence>
<dbReference type="InterPro" id="IPR051313">
    <property type="entry name" value="Bact_iron-sidero_bind"/>
</dbReference>
<name>A0ABN2MM43_9PSEU</name>
<dbReference type="PANTHER" id="PTHR30532">
    <property type="entry name" value="IRON III DICITRATE-BINDING PERIPLASMIC PROTEIN"/>
    <property type="match status" value="1"/>
</dbReference>
<dbReference type="PANTHER" id="PTHR30532:SF1">
    <property type="entry name" value="IRON(3+)-HYDROXAMATE-BINDING PROTEIN FHUD"/>
    <property type="match status" value="1"/>
</dbReference>
<feature type="signal peptide" evidence="5">
    <location>
        <begin position="1"/>
        <end position="23"/>
    </location>
</feature>
<dbReference type="EMBL" id="BAAAQK010000001">
    <property type="protein sequence ID" value="GAA1829226.1"/>
    <property type="molecule type" value="Genomic_DNA"/>
</dbReference>
<comment type="caution">
    <text evidence="7">The sequence shown here is derived from an EMBL/GenBank/DDBJ whole genome shotgun (WGS) entry which is preliminary data.</text>
</comment>
<accession>A0ABN2MM43</accession>
<dbReference type="PROSITE" id="PS51257">
    <property type="entry name" value="PROKAR_LIPOPROTEIN"/>
    <property type="match status" value="1"/>
</dbReference>
<keyword evidence="3" id="KW-0813">Transport</keyword>
<dbReference type="InterPro" id="IPR002491">
    <property type="entry name" value="ABC_transptr_periplasmic_BD"/>
</dbReference>
<dbReference type="Gene3D" id="3.40.50.1980">
    <property type="entry name" value="Nitrogenase molybdenum iron protein domain"/>
    <property type="match status" value="2"/>
</dbReference>
<evidence type="ECO:0000256" key="3">
    <source>
        <dbReference type="ARBA" id="ARBA00022448"/>
    </source>
</evidence>
<reference evidence="7 8" key="1">
    <citation type="journal article" date="2019" name="Int. J. Syst. Evol. Microbiol.">
        <title>The Global Catalogue of Microorganisms (GCM) 10K type strain sequencing project: providing services to taxonomists for standard genome sequencing and annotation.</title>
        <authorList>
            <consortium name="The Broad Institute Genomics Platform"/>
            <consortium name="The Broad Institute Genome Sequencing Center for Infectious Disease"/>
            <person name="Wu L."/>
            <person name="Ma J."/>
        </authorList>
    </citation>
    <scope>NUCLEOTIDE SEQUENCE [LARGE SCALE GENOMIC DNA]</scope>
    <source>
        <strain evidence="7 8">JCM 16009</strain>
    </source>
</reference>
<dbReference type="InterPro" id="IPR006311">
    <property type="entry name" value="TAT_signal"/>
</dbReference>
<evidence type="ECO:0000256" key="1">
    <source>
        <dbReference type="ARBA" id="ARBA00004196"/>
    </source>
</evidence>
<evidence type="ECO:0000256" key="4">
    <source>
        <dbReference type="ARBA" id="ARBA00022729"/>
    </source>
</evidence>
<gene>
    <name evidence="7" type="ORF">GCM10009836_03830</name>
</gene>
<keyword evidence="8" id="KW-1185">Reference proteome</keyword>
<protein>
    <recommendedName>
        <fullName evidence="6">Fe/B12 periplasmic-binding domain-containing protein</fullName>
    </recommendedName>
</protein>
<evidence type="ECO:0000313" key="8">
    <source>
        <dbReference type="Proteomes" id="UP001500449"/>
    </source>
</evidence>
<dbReference type="SUPFAM" id="SSF53807">
    <property type="entry name" value="Helical backbone' metal receptor"/>
    <property type="match status" value="1"/>
</dbReference>
<feature type="domain" description="Fe/B12 periplasmic-binding" evidence="6">
    <location>
        <begin position="67"/>
        <end position="341"/>
    </location>
</feature>
<feature type="chain" id="PRO_5045314479" description="Fe/B12 periplasmic-binding domain-containing protein" evidence="5">
    <location>
        <begin position="24"/>
        <end position="341"/>
    </location>
</feature>
<dbReference type="PROSITE" id="PS51318">
    <property type="entry name" value="TAT"/>
    <property type="match status" value="1"/>
</dbReference>
<comment type="subcellular location">
    <subcellularLocation>
        <location evidence="1">Cell envelope</location>
    </subcellularLocation>
</comment>
<organism evidence="7 8">
    <name type="scientific">Pseudonocardia ailaonensis</name>
    <dbReference type="NCBI Taxonomy" id="367279"/>
    <lineage>
        <taxon>Bacteria</taxon>
        <taxon>Bacillati</taxon>
        <taxon>Actinomycetota</taxon>
        <taxon>Actinomycetes</taxon>
        <taxon>Pseudonocardiales</taxon>
        <taxon>Pseudonocardiaceae</taxon>
        <taxon>Pseudonocardia</taxon>
    </lineage>
</organism>
<dbReference type="PROSITE" id="PS50983">
    <property type="entry name" value="FE_B12_PBP"/>
    <property type="match status" value="1"/>
</dbReference>
<evidence type="ECO:0000259" key="6">
    <source>
        <dbReference type="PROSITE" id="PS50983"/>
    </source>
</evidence>
<comment type="similarity">
    <text evidence="2">Belongs to the bacterial solute-binding protein 8 family.</text>
</comment>
<evidence type="ECO:0000313" key="7">
    <source>
        <dbReference type="EMBL" id="GAA1829226.1"/>
    </source>
</evidence>
<evidence type="ECO:0000256" key="2">
    <source>
        <dbReference type="ARBA" id="ARBA00008814"/>
    </source>
</evidence>
<dbReference type="Pfam" id="PF01497">
    <property type="entry name" value="Peripla_BP_2"/>
    <property type="match status" value="1"/>
</dbReference>
<evidence type="ECO:0000256" key="5">
    <source>
        <dbReference type="SAM" id="SignalP"/>
    </source>
</evidence>